<reference evidence="4" key="1">
    <citation type="submission" date="2006-12" db="EMBL/GenBank/DDBJ databases">
        <title>Complete sequence of Pyrobaculum islandicum DSM 4184.</title>
        <authorList>
            <person name="Copeland A."/>
            <person name="Lucas S."/>
            <person name="Lapidus A."/>
            <person name="Barry K."/>
            <person name="Detter J.C."/>
            <person name="Glavina del Rio T."/>
            <person name="Dalin E."/>
            <person name="Tice H."/>
            <person name="Pitluck S."/>
            <person name="Meincke L."/>
            <person name="Brettin T."/>
            <person name="Bruce D."/>
            <person name="Han C."/>
            <person name="Tapia R."/>
            <person name="Gilna P."/>
            <person name="Schmutz J."/>
            <person name="Larimer F."/>
            <person name="Land M."/>
            <person name="Hauser L."/>
            <person name="Kyrpides N."/>
            <person name="Mikhailova N."/>
            <person name="Cozen A.E."/>
            <person name="Fitz-Gibbon S.T."/>
            <person name="House C.H."/>
            <person name="Saltikov C."/>
            <person name="Lowe T."/>
            <person name="Richardson P."/>
        </authorList>
    </citation>
    <scope>NUCLEOTIDE SEQUENCE [LARGE SCALE GENOMIC DNA]</scope>
    <source>
        <strain evidence="4">DSM 4184</strain>
    </source>
</reference>
<dbReference type="Proteomes" id="UP000002595">
    <property type="component" value="Chromosome"/>
</dbReference>
<proteinExistence type="predicted"/>
<evidence type="ECO:0000256" key="1">
    <source>
        <dbReference type="ARBA" id="ARBA00022801"/>
    </source>
</evidence>
<dbReference type="GO" id="GO:0005975">
    <property type="term" value="P:carbohydrate metabolic process"/>
    <property type="evidence" value="ECO:0007669"/>
    <property type="project" value="InterPro"/>
</dbReference>
<dbReference type="GeneID" id="4617273"/>
<keyword evidence="1" id="KW-0378">Hydrolase</keyword>
<dbReference type="EMBL" id="CP000504">
    <property type="protein sequence ID" value="ABL89114.1"/>
    <property type="molecule type" value="Genomic_DNA"/>
</dbReference>
<feature type="domain" description="Glycosyl hydrolase family 13 catalytic" evidence="3">
    <location>
        <begin position="150"/>
        <end position="487"/>
    </location>
</feature>
<dbReference type="PANTHER" id="PTHR10357:SF210">
    <property type="entry name" value="MALTODEXTRIN GLUCOSIDASE"/>
    <property type="match status" value="1"/>
</dbReference>
<dbReference type="PANTHER" id="PTHR10357">
    <property type="entry name" value="ALPHA-AMYLASE FAMILY MEMBER"/>
    <property type="match status" value="1"/>
</dbReference>
<sequence>MTCVVEGWRAHPYYGEVAKVRIAGGETIGDFSGWIRGAFREYVELPPGVYEVVVDDRREECVVAPPEYPWHFVVPYMAVDWGDVVEIRIYAPEEPEVGRGRVVKLADLGPFSIYLGLVKGRRYTLRCCGKTRRFKSPPVANAPGVTAMYEVLPDRAADRLGCRDLRRGYCGGTLRDVAKLAITALDIADTLYLHPIYPAMSYHRYDVVDHLQVDEKLGGWSAFVTMRETLRRRGMKLVLDIVLYHVGLRNAIFPEGPFVFKSLDYTHLVKKIAEKMPMEALRELFRGEPPYETFLDVWLMPKLDYSKPSAVEYGRKVVEFWKSHVDGFRLDVAHGIPPGAWAEILKPAEGLYIFGEHMGNPAPFYWAVPGFTAYLLYKAAVDWLAKDLDRFVKWTNLYIALTPPAALPYMNTFLENHDTDRAASIFDINTLYRGYALIFSLPGVPSIYAGGECGEVGRAEDHTNRRPYSPCPDSPLREFLKRLYTTRRELALYKGPAWVETRRSELVIHRGAVDVAVGINKLIVSNTERYIEHKFL</sequence>
<evidence type="ECO:0000313" key="5">
    <source>
        <dbReference type="Proteomes" id="UP000002595"/>
    </source>
</evidence>
<gene>
    <name evidence="4" type="ordered locus">Pisl_1967</name>
</gene>
<dbReference type="STRING" id="384616.Pisl_1967"/>
<dbReference type="SUPFAM" id="SSF51445">
    <property type="entry name" value="(Trans)glycosidases"/>
    <property type="match status" value="1"/>
</dbReference>
<dbReference type="CAZy" id="GH13">
    <property type="family name" value="Glycoside Hydrolase Family 13"/>
</dbReference>
<dbReference type="GO" id="GO:0016798">
    <property type="term" value="F:hydrolase activity, acting on glycosyl bonds"/>
    <property type="evidence" value="ECO:0007669"/>
    <property type="project" value="UniProtKB-KW"/>
</dbReference>
<dbReference type="SMART" id="SM00642">
    <property type="entry name" value="Aamy"/>
    <property type="match status" value="1"/>
</dbReference>
<dbReference type="RefSeq" id="WP_011763689.1">
    <property type="nucleotide sequence ID" value="NC_008701.1"/>
</dbReference>
<evidence type="ECO:0000259" key="3">
    <source>
        <dbReference type="SMART" id="SM00642"/>
    </source>
</evidence>
<protein>
    <submittedName>
        <fullName evidence="4">Alpha amylase, catalytic region</fullName>
    </submittedName>
</protein>
<dbReference type="InterPro" id="IPR017853">
    <property type="entry name" value="GH"/>
</dbReference>
<evidence type="ECO:0000313" key="4">
    <source>
        <dbReference type="EMBL" id="ABL89114.1"/>
    </source>
</evidence>
<dbReference type="HOGENOM" id="CLU_006462_6_4_2"/>
<dbReference type="Gene3D" id="3.20.20.80">
    <property type="entry name" value="Glycosidases"/>
    <property type="match status" value="1"/>
</dbReference>
<dbReference type="eggNOG" id="arCOG02948">
    <property type="taxonomic scope" value="Archaea"/>
</dbReference>
<evidence type="ECO:0000256" key="2">
    <source>
        <dbReference type="ARBA" id="ARBA00023295"/>
    </source>
</evidence>
<dbReference type="KEGG" id="pis:Pisl_1967"/>
<keyword evidence="5" id="KW-1185">Reference proteome</keyword>
<dbReference type="InterPro" id="IPR006047">
    <property type="entry name" value="GH13_cat_dom"/>
</dbReference>
<dbReference type="AlphaFoldDB" id="A1RVY2"/>
<name>A1RVY2_PYRIL</name>
<accession>A1RVY2</accession>
<dbReference type="Pfam" id="PF00128">
    <property type="entry name" value="Alpha-amylase"/>
    <property type="match status" value="1"/>
</dbReference>
<organism evidence="4 5">
    <name type="scientific">Pyrobaculum islandicum (strain DSM 4184 / JCM 9189 / GEO3)</name>
    <dbReference type="NCBI Taxonomy" id="384616"/>
    <lineage>
        <taxon>Archaea</taxon>
        <taxon>Thermoproteota</taxon>
        <taxon>Thermoprotei</taxon>
        <taxon>Thermoproteales</taxon>
        <taxon>Thermoproteaceae</taxon>
        <taxon>Pyrobaculum</taxon>
    </lineage>
</organism>
<keyword evidence="2" id="KW-0326">Glycosidase</keyword>